<name>A0AC61RL69_9BACT</name>
<sequence>MELEDLKKTWKSVEPHIEKASTGTSDIPDLESKTDYKTRLLRRCIISLTISVVSFPLVVTSRLWAPMLFPISWLVSFGIVGIIAIMAEIYLINMIRKVSISEFSISEIMKATLKIKKYYKNIELIFSVVFAILMGWLVFLPPFLGNWRMVLVVIAIVITSIIELRLYNKNITLINRLSGSEYSDIN</sequence>
<comment type="caution">
    <text evidence="1">The sequence shown here is derived from an EMBL/GenBank/DDBJ whole genome shotgun (WGS) entry which is preliminary data.</text>
</comment>
<organism evidence="1 2">
    <name type="scientific">Lepagella muris</name>
    <dbReference type="NCBI Taxonomy" id="3032870"/>
    <lineage>
        <taxon>Bacteria</taxon>
        <taxon>Pseudomonadati</taxon>
        <taxon>Bacteroidota</taxon>
        <taxon>Bacteroidia</taxon>
        <taxon>Bacteroidales</taxon>
        <taxon>Muribaculaceae</taxon>
        <taxon>Lepagella</taxon>
    </lineage>
</organism>
<gene>
    <name evidence="1" type="ORF">E5331_07650</name>
</gene>
<keyword evidence="2" id="KW-1185">Reference proteome</keyword>
<dbReference type="Proteomes" id="UP000306319">
    <property type="component" value="Unassembled WGS sequence"/>
</dbReference>
<evidence type="ECO:0000313" key="2">
    <source>
        <dbReference type="Proteomes" id="UP000306319"/>
    </source>
</evidence>
<accession>A0AC61RL69</accession>
<dbReference type="EMBL" id="SRYB01000009">
    <property type="protein sequence ID" value="TGY78933.1"/>
    <property type="molecule type" value="Genomic_DNA"/>
</dbReference>
<protein>
    <submittedName>
        <fullName evidence="1">Uncharacterized protein</fullName>
    </submittedName>
</protein>
<evidence type="ECO:0000313" key="1">
    <source>
        <dbReference type="EMBL" id="TGY78933.1"/>
    </source>
</evidence>
<proteinExistence type="predicted"/>
<reference evidence="1" key="1">
    <citation type="submission" date="2019-04" db="EMBL/GenBank/DDBJ databases">
        <title>Microbes associate with the intestines of laboratory mice.</title>
        <authorList>
            <person name="Navarre W."/>
            <person name="Wong E."/>
            <person name="Huang K."/>
            <person name="Tropini C."/>
            <person name="Ng K."/>
            <person name="Yu B."/>
        </authorList>
    </citation>
    <scope>NUCLEOTIDE SEQUENCE</scope>
    <source>
        <strain evidence="1">NM04_E33</strain>
    </source>
</reference>